<dbReference type="InterPro" id="IPR024344">
    <property type="entry name" value="MDMPI_metal-binding"/>
</dbReference>
<dbReference type="GO" id="GO:0046872">
    <property type="term" value="F:metal ion binding"/>
    <property type="evidence" value="ECO:0007669"/>
    <property type="project" value="InterPro"/>
</dbReference>
<keyword evidence="4" id="KW-1185">Reference proteome</keyword>
<dbReference type="Pfam" id="PF11716">
    <property type="entry name" value="MDMPI_N"/>
    <property type="match status" value="1"/>
</dbReference>
<reference evidence="3" key="1">
    <citation type="journal article" date="2014" name="Int. J. Syst. Evol. Microbiol.">
        <title>Complete genome sequence of Corynebacterium casei LMG S-19264T (=DSM 44701T), isolated from a smear-ripened cheese.</title>
        <authorList>
            <consortium name="US DOE Joint Genome Institute (JGI-PGF)"/>
            <person name="Walter F."/>
            <person name="Albersmeier A."/>
            <person name="Kalinowski J."/>
            <person name="Ruckert C."/>
        </authorList>
    </citation>
    <scope>NUCLEOTIDE SEQUENCE</scope>
    <source>
        <strain evidence="3">VKM Ac-1069</strain>
    </source>
</reference>
<organism evidence="3 4">
    <name type="scientific">Pseudonocardia halophobica</name>
    <dbReference type="NCBI Taxonomy" id="29401"/>
    <lineage>
        <taxon>Bacteria</taxon>
        <taxon>Bacillati</taxon>
        <taxon>Actinomycetota</taxon>
        <taxon>Actinomycetes</taxon>
        <taxon>Pseudonocardiales</taxon>
        <taxon>Pseudonocardiaceae</taxon>
        <taxon>Pseudonocardia</taxon>
    </lineage>
</organism>
<dbReference type="AlphaFoldDB" id="A0A9W6L6H9"/>
<dbReference type="SUPFAM" id="SSF55718">
    <property type="entry name" value="SCP-like"/>
    <property type="match status" value="1"/>
</dbReference>
<evidence type="ECO:0000313" key="4">
    <source>
        <dbReference type="Proteomes" id="UP001143463"/>
    </source>
</evidence>
<feature type="region of interest" description="Disordered" evidence="1">
    <location>
        <begin position="211"/>
        <end position="232"/>
    </location>
</feature>
<feature type="domain" description="Mycothiol-dependent maleylpyruvate isomerase metal-binding" evidence="2">
    <location>
        <begin position="25"/>
        <end position="160"/>
    </location>
</feature>
<proteinExistence type="predicted"/>
<protein>
    <submittedName>
        <fullName evidence="3">Maleylpyruvate isomerase</fullName>
    </submittedName>
</protein>
<evidence type="ECO:0000256" key="1">
    <source>
        <dbReference type="SAM" id="MobiDB-lite"/>
    </source>
</evidence>
<dbReference type="Gene3D" id="3.30.1050.20">
    <property type="match status" value="1"/>
</dbReference>
<evidence type="ECO:0000313" key="3">
    <source>
        <dbReference type="EMBL" id="GLL11949.1"/>
    </source>
</evidence>
<gene>
    <name evidence="3" type="ORF">GCM10017577_30900</name>
</gene>
<comment type="caution">
    <text evidence="3">The sequence shown here is derived from an EMBL/GenBank/DDBJ whole genome shotgun (WGS) entry which is preliminary data.</text>
</comment>
<dbReference type="InterPro" id="IPR034660">
    <property type="entry name" value="DinB/YfiT-like"/>
</dbReference>
<dbReference type="NCBIfam" id="TIGR03083">
    <property type="entry name" value="maleylpyruvate isomerase family mycothiol-dependent enzyme"/>
    <property type="match status" value="1"/>
</dbReference>
<dbReference type="Proteomes" id="UP001143463">
    <property type="component" value="Unassembled WGS sequence"/>
</dbReference>
<evidence type="ECO:0000259" key="2">
    <source>
        <dbReference type="Pfam" id="PF11716"/>
    </source>
</evidence>
<keyword evidence="3" id="KW-0413">Isomerase</keyword>
<reference evidence="3" key="2">
    <citation type="submission" date="2023-01" db="EMBL/GenBank/DDBJ databases">
        <authorList>
            <person name="Sun Q."/>
            <person name="Evtushenko L."/>
        </authorList>
    </citation>
    <scope>NUCLEOTIDE SEQUENCE</scope>
    <source>
        <strain evidence="3">VKM Ac-1069</strain>
    </source>
</reference>
<sequence>MRGRPIVHTVRVSRNDTSETLPWMRAGTEHLLAVVEGIPDAELTAPSALPGWTRAHVVAHLARNAEALVRLAAWARTGVETPMYPSPEARAAEIEETSGRPPGVLRSELASTARELDEALGALTPEQWEATIRSAQGREIPATEIPFLRIREVWIHAADLGTGASLADLPAGVVDLLLDDVTATLSGREGCPTLLLAPTDRERVWQLGDPGVSPAPVASGPGESIPAESAPLGEMETTKAPALDIVAWLTGRAPASVLPGTPPELPRWL</sequence>
<dbReference type="EMBL" id="BSFQ01000011">
    <property type="protein sequence ID" value="GLL11949.1"/>
    <property type="molecule type" value="Genomic_DNA"/>
</dbReference>
<dbReference type="Gene3D" id="1.20.120.450">
    <property type="entry name" value="dinb family like domain"/>
    <property type="match status" value="1"/>
</dbReference>
<dbReference type="InterPro" id="IPR036527">
    <property type="entry name" value="SCP2_sterol-bd_dom_sf"/>
</dbReference>
<dbReference type="SUPFAM" id="SSF109854">
    <property type="entry name" value="DinB/YfiT-like putative metalloenzymes"/>
    <property type="match status" value="1"/>
</dbReference>
<name>A0A9W6L6H9_9PSEU</name>
<accession>A0A9W6L6H9</accession>
<dbReference type="GO" id="GO:0016853">
    <property type="term" value="F:isomerase activity"/>
    <property type="evidence" value="ECO:0007669"/>
    <property type="project" value="UniProtKB-KW"/>
</dbReference>
<dbReference type="InterPro" id="IPR017517">
    <property type="entry name" value="Maleyloyr_isom"/>
</dbReference>